<dbReference type="Pfam" id="PF10109">
    <property type="entry name" value="Phage_TAC_7"/>
    <property type="match status" value="1"/>
</dbReference>
<proteinExistence type="predicted"/>
<dbReference type="InterPro" id="IPR019289">
    <property type="entry name" value="Phage_tail_E/E"/>
</dbReference>
<dbReference type="Proteomes" id="UP001203284">
    <property type="component" value="Unassembled WGS sequence"/>
</dbReference>
<sequence length="97" mass="10343">MTTITFSRSTTAFGEEVQEVELREPTGAEIRRIGLPFMSLPSGAIDFDMDRVAQYAVLLAKPALTPMAVDKLGGGDLIRLAVGLAPFFGDSTIPPTS</sequence>
<comment type="caution">
    <text evidence="1">The sequence shown here is derived from an EMBL/GenBank/DDBJ whole genome shotgun (WGS) entry which is preliminary data.</text>
</comment>
<accession>A0ABT0DAG9</accession>
<evidence type="ECO:0000313" key="2">
    <source>
        <dbReference type="Proteomes" id="UP001203284"/>
    </source>
</evidence>
<keyword evidence="2" id="KW-1185">Reference proteome</keyword>
<reference evidence="1 2" key="1">
    <citation type="submission" date="2022-04" db="EMBL/GenBank/DDBJ databases">
        <authorList>
            <person name="Grouzdev D.S."/>
            <person name="Pantiukh K.S."/>
            <person name="Krutkina M.S."/>
        </authorList>
    </citation>
    <scope>NUCLEOTIDE SEQUENCE [LARGE SCALE GENOMIC DNA]</scope>
    <source>
        <strain evidence="1 2">6x-1</strain>
    </source>
</reference>
<dbReference type="RefSeq" id="WP_247028404.1">
    <property type="nucleotide sequence ID" value="NZ_JALKCH010000005.1"/>
</dbReference>
<evidence type="ECO:0000313" key="1">
    <source>
        <dbReference type="EMBL" id="MCK0196899.1"/>
    </source>
</evidence>
<organism evidence="1 2">
    <name type="scientific">Ancylobacter crimeensis</name>
    <dbReference type="NCBI Taxonomy" id="2579147"/>
    <lineage>
        <taxon>Bacteria</taxon>
        <taxon>Pseudomonadati</taxon>
        <taxon>Pseudomonadota</taxon>
        <taxon>Alphaproteobacteria</taxon>
        <taxon>Hyphomicrobiales</taxon>
        <taxon>Xanthobacteraceae</taxon>
        <taxon>Ancylobacter</taxon>
    </lineage>
</organism>
<gene>
    <name evidence="1" type="ORF">MWN34_08230</name>
</gene>
<dbReference type="EMBL" id="JALKCH010000005">
    <property type="protein sequence ID" value="MCK0196899.1"/>
    <property type="molecule type" value="Genomic_DNA"/>
</dbReference>
<name>A0ABT0DAG9_9HYPH</name>
<protein>
    <submittedName>
        <fullName evidence="1">Phage tail assembly protein</fullName>
    </submittedName>
</protein>